<evidence type="ECO:0000313" key="5">
    <source>
        <dbReference type="EMBL" id="QII13839.1"/>
    </source>
</evidence>
<proteinExistence type="predicted"/>
<keyword evidence="7" id="KW-1185">Reference proteome</keyword>
<keyword evidence="4" id="KW-0969">Cilium</keyword>
<reference evidence="4" key="1">
    <citation type="journal article" date="2006" name="Nature">
        <title>Deciphering the evolution and metabolism of an anammox bacterium from a community genome.</title>
        <authorList>
            <person name="Strous M."/>
            <person name="Pelletier E."/>
            <person name="Mangenot S."/>
            <person name="Rattei T."/>
            <person name="Lehner A."/>
            <person name="Taylor M.W."/>
            <person name="Horn M."/>
            <person name="Daims H."/>
            <person name="Bartol-Mavel D."/>
            <person name="Wincker P."/>
            <person name="Barbe V."/>
            <person name="Fonknechten N."/>
            <person name="Vallenet D."/>
            <person name="Segurens B."/>
            <person name="Schenowitz-Truong C."/>
            <person name="Medigue C."/>
            <person name="Collingro A."/>
            <person name="Snel B."/>
            <person name="Dutilh B.E."/>
            <person name="OpDenCamp H.J.M."/>
            <person name="vanDerDrift C."/>
            <person name="Cirpus I."/>
            <person name="vanDePas-Schoonen K.T."/>
            <person name="Harhangi H.R."/>
            <person name="vanNiftrik L."/>
            <person name="Schmid M."/>
            <person name="Keltjens J."/>
            <person name="vanDeVossenberg J."/>
            <person name="Kartal B."/>
            <person name="Meier H."/>
            <person name="Frishman D."/>
            <person name="Huynen M.A."/>
            <person name="Mewes H."/>
            <person name="Weissenbach J."/>
            <person name="Jetten M.S.M."/>
            <person name="Wagner M."/>
            <person name="LePaslier D."/>
        </authorList>
    </citation>
    <scope>NUCLEOTIDE SEQUENCE</scope>
</reference>
<evidence type="ECO:0000313" key="6">
    <source>
        <dbReference type="EMBL" id="SOH05100.1"/>
    </source>
</evidence>
<evidence type="ECO:0000313" key="7">
    <source>
        <dbReference type="Proteomes" id="UP000221734"/>
    </source>
</evidence>
<dbReference type="EMBL" id="CP049055">
    <property type="protein sequence ID" value="QII13839.1"/>
    <property type="molecule type" value="Genomic_DNA"/>
</dbReference>
<evidence type="ECO:0000313" key="8">
    <source>
        <dbReference type="Proteomes" id="UP000501926"/>
    </source>
</evidence>
<sequence>MLKKVGLMRGICLLGMFGMFAVGTGCGELKQLRVENQQLSQSLASLQQENANLSATASRYESELNRLENSRRDLESKLAGTGAITKIKDGSVSIVLPDSILFDPGQTKLREQSKATLKKIAGILKTDISNEMVRIEGHTDSDPIQKQKDKYPSNWELSTARANSVLHYLVDECGISPTRVYVAGFGQFQPISDNKTKAGKAQNRRVEFVIISGGG</sequence>
<dbReference type="EMBL" id="CT573073">
    <property type="protein sequence ID" value="CAJ71730.1"/>
    <property type="molecule type" value="Genomic_DNA"/>
</dbReference>
<dbReference type="GO" id="GO:0016020">
    <property type="term" value="C:membrane"/>
    <property type="evidence" value="ECO:0007669"/>
    <property type="project" value="UniProtKB-UniRule"/>
</dbReference>
<dbReference type="InterPro" id="IPR006665">
    <property type="entry name" value="OmpA-like"/>
</dbReference>
<reference evidence="5 8" key="5">
    <citation type="submission" date="2020-02" db="EMBL/GenBank/DDBJ databases">
        <title>Newly sequenced genome of strain CSTR1 showed variability in Candidatus Kuenenia stuttgartiensis genomes.</title>
        <authorList>
            <person name="Ding C."/>
            <person name="Adrian L."/>
        </authorList>
    </citation>
    <scope>NUCLEOTIDE SEQUENCE [LARGE SCALE GENOMIC DNA]</scope>
    <source>
        <strain evidence="5 8">CSTR1</strain>
    </source>
</reference>
<reference evidence="7" key="3">
    <citation type="submission" date="2017-10" db="EMBL/GenBank/DDBJ databases">
        <authorList>
            <person name="Frank J."/>
        </authorList>
    </citation>
    <scope>NUCLEOTIDE SEQUENCE [LARGE SCALE GENOMIC DNA]</scope>
</reference>
<keyword evidence="2" id="KW-0175">Coiled coil</keyword>
<keyword evidence="4" id="KW-0966">Cell projection</keyword>
<dbReference type="EMBL" id="LT934425">
    <property type="protein sequence ID" value="SOH05100.1"/>
    <property type="molecule type" value="Genomic_DNA"/>
</dbReference>
<dbReference type="InterPro" id="IPR050330">
    <property type="entry name" value="Bact_OuterMem_StrucFunc"/>
</dbReference>
<dbReference type="AlphaFoldDB" id="Q1PWX8"/>
<feature type="coiled-coil region" evidence="2">
    <location>
        <begin position="29"/>
        <end position="77"/>
    </location>
</feature>
<gene>
    <name evidence="4" type="primary">motB</name>
    <name evidence="6" type="synonym">motB_4</name>
    <name evidence="5" type="ORF">KsCSTR_44600</name>
    <name evidence="6" type="ORF">KSMBR1_2613</name>
    <name evidence="4" type="ORF">kustc0985</name>
</gene>
<dbReference type="RefSeq" id="WP_099325735.1">
    <property type="nucleotide sequence ID" value="NZ_CP049055.1"/>
</dbReference>
<accession>Q1PWX8</accession>
<reference evidence="4" key="2">
    <citation type="submission" date="2006-01" db="EMBL/GenBank/DDBJ databases">
        <authorList>
            <person name="Genoscope"/>
        </authorList>
    </citation>
    <scope>NUCLEOTIDE SEQUENCE</scope>
</reference>
<dbReference type="Gene3D" id="3.30.1330.60">
    <property type="entry name" value="OmpA-like domain"/>
    <property type="match status" value="1"/>
</dbReference>
<dbReference type="OrthoDB" id="9815217at2"/>
<evidence type="ECO:0000256" key="1">
    <source>
        <dbReference type="PROSITE-ProRule" id="PRU00473"/>
    </source>
</evidence>
<keyword evidence="4" id="KW-0282">Flagellum</keyword>
<keyword evidence="1" id="KW-0472">Membrane</keyword>
<evidence type="ECO:0000259" key="3">
    <source>
        <dbReference type="PROSITE" id="PS51123"/>
    </source>
</evidence>
<reference evidence="6" key="4">
    <citation type="submission" date="2017-10" db="EMBL/GenBank/DDBJ databases">
        <authorList>
            <person name="Banno H."/>
            <person name="Chua N.-H."/>
        </authorList>
    </citation>
    <scope>NUCLEOTIDE SEQUENCE [LARGE SCALE GENOMIC DNA]</scope>
    <source>
        <strain evidence="6">Kuenenia_mbr1_ru-nijmegen</strain>
    </source>
</reference>
<organism evidence="4">
    <name type="scientific">Kuenenia stuttgartiensis</name>
    <dbReference type="NCBI Taxonomy" id="174633"/>
    <lineage>
        <taxon>Bacteria</taxon>
        <taxon>Pseudomonadati</taxon>
        <taxon>Planctomycetota</taxon>
        <taxon>Candidatus Brocadiia</taxon>
        <taxon>Candidatus Brocadiales</taxon>
        <taxon>Candidatus Brocadiaceae</taxon>
        <taxon>Candidatus Kuenenia</taxon>
    </lineage>
</organism>
<feature type="domain" description="OmpA-like" evidence="3">
    <location>
        <begin position="89"/>
        <end position="214"/>
    </location>
</feature>
<name>Q1PWX8_KUEST</name>
<evidence type="ECO:0000256" key="2">
    <source>
        <dbReference type="SAM" id="Coils"/>
    </source>
</evidence>
<dbReference type="PROSITE" id="PS51123">
    <property type="entry name" value="OMPA_2"/>
    <property type="match status" value="1"/>
</dbReference>
<dbReference type="PANTHER" id="PTHR30329">
    <property type="entry name" value="STATOR ELEMENT OF FLAGELLAR MOTOR COMPLEX"/>
    <property type="match status" value="1"/>
</dbReference>
<evidence type="ECO:0000313" key="4">
    <source>
        <dbReference type="EMBL" id="CAJ71730.1"/>
    </source>
</evidence>
<dbReference type="Pfam" id="PF00691">
    <property type="entry name" value="OmpA"/>
    <property type="match status" value="1"/>
</dbReference>
<dbReference type="Proteomes" id="UP000501926">
    <property type="component" value="Chromosome"/>
</dbReference>
<dbReference type="SUPFAM" id="SSF103088">
    <property type="entry name" value="OmpA-like"/>
    <property type="match status" value="1"/>
</dbReference>
<dbReference type="CDD" id="cd07185">
    <property type="entry name" value="OmpA_C-like"/>
    <property type="match status" value="1"/>
</dbReference>
<dbReference type="Proteomes" id="UP000221734">
    <property type="component" value="Chromosome Kuenenia_stuttgartiensis_MBR1"/>
</dbReference>
<dbReference type="PANTHER" id="PTHR30329:SF21">
    <property type="entry name" value="LIPOPROTEIN YIAD-RELATED"/>
    <property type="match status" value="1"/>
</dbReference>
<dbReference type="PROSITE" id="PS51257">
    <property type="entry name" value="PROKAR_LIPOPROTEIN"/>
    <property type="match status" value="1"/>
</dbReference>
<dbReference type="KEGG" id="kst:KSMBR1_2613"/>
<dbReference type="InterPro" id="IPR036737">
    <property type="entry name" value="OmpA-like_sf"/>
</dbReference>
<protein>
    <submittedName>
        <fullName evidence="5">Flagellar motor rotation protein MotB</fullName>
    </submittedName>
    <submittedName>
        <fullName evidence="4">Similar to flagellar motor protein B</fullName>
    </submittedName>
</protein>